<dbReference type="Proteomes" id="UP000268093">
    <property type="component" value="Unassembled WGS sequence"/>
</dbReference>
<comment type="caution">
    <text evidence="3">The sequence shown here is derived from an EMBL/GenBank/DDBJ whole genome shotgun (WGS) entry which is preliminary data.</text>
</comment>
<keyword evidence="2" id="KW-0472">Membrane</keyword>
<proteinExistence type="predicted"/>
<evidence type="ECO:0000313" key="4">
    <source>
        <dbReference type="Proteomes" id="UP000268093"/>
    </source>
</evidence>
<accession>A0A433CK66</accession>
<evidence type="ECO:0000256" key="1">
    <source>
        <dbReference type="SAM" id="MobiDB-lite"/>
    </source>
</evidence>
<dbReference type="InterPro" id="IPR039960">
    <property type="entry name" value="MCP1"/>
</dbReference>
<dbReference type="OrthoDB" id="10259513at2759"/>
<dbReference type="AlphaFoldDB" id="A0A433CK66"/>
<dbReference type="GO" id="GO:0055088">
    <property type="term" value="P:lipid homeostasis"/>
    <property type="evidence" value="ECO:0007669"/>
    <property type="project" value="InterPro"/>
</dbReference>
<sequence length="221" mass="23920">MSVPDHTPVTVPGTTPAPVPGTTPAPVPGTTPTPVSDTTSTSHVYRAYGTLTTIQSASALVFSTFLLTHALQISAANLGGLDLANRYLLLGRPLYQDRLLEPVLTFGALTVHLLSGAVKAGIKEFVFKRKKTSSEKNTVVETLISVPILPPTTTFLPYHSFSGFLLVPIVVTHFVVVRLLPRRHFGDSAFLDFSYISLALQRWPLTADAVRSAARIEKEEK</sequence>
<evidence type="ECO:0008006" key="5">
    <source>
        <dbReference type="Google" id="ProtNLM"/>
    </source>
</evidence>
<dbReference type="PANTHER" id="PTHR38409:SF1">
    <property type="entry name" value="MITOCHONDRIAL ADAPTER PROTEIN MCP1"/>
    <property type="match status" value="1"/>
</dbReference>
<feature type="compositionally biased region" description="Pro residues" evidence="1">
    <location>
        <begin position="15"/>
        <end position="31"/>
    </location>
</feature>
<evidence type="ECO:0000256" key="2">
    <source>
        <dbReference type="SAM" id="Phobius"/>
    </source>
</evidence>
<name>A0A433CK66_9FUNG</name>
<dbReference type="EMBL" id="RBNI01013017">
    <property type="protein sequence ID" value="RUP39000.1"/>
    <property type="molecule type" value="Genomic_DNA"/>
</dbReference>
<feature type="region of interest" description="Disordered" evidence="1">
    <location>
        <begin position="1"/>
        <end position="39"/>
    </location>
</feature>
<protein>
    <recommendedName>
        <fullName evidence="5">Mitochondrial adapter protein MCP1 transmembrane domain-containing protein</fullName>
    </recommendedName>
</protein>
<evidence type="ECO:0000313" key="3">
    <source>
        <dbReference type="EMBL" id="RUP39000.1"/>
    </source>
</evidence>
<feature type="transmembrane region" description="Helical" evidence="2">
    <location>
        <begin position="164"/>
        <end position="181"/>
    </location>
</feature>
<gene>
    <name evidence="3" type="ORF">BC936DRAFT_138378</name>
</gene>
<feature type="compositionally biased region" description="Low complexity" evidence="1">
    <location>
        <begin position="1"/>
        <end position="14"/>
    </location>
</feature>
<reference evidence="3 4" key="1">
    <citation type="journal article" date="2018" name="New Phytol.">
        <title>Phylogenomics of Endogonaceae and evolution of mycorrhizas within Mucoromycota.</title>
        <authorList>
            <person name="Chang Y."/>
            <person name="Desiro A."/>
            <person name="Na H."/>
            <person name="Sandor L."/>
            <person name="Lipzen A."/>
            <person name="Clum A."/>
            <person name="Barry K."/>
            <person name="Grigoriev I.V."/>
            <person name="Martin F.M."/>
            <person name="Stajich J.E."/>
            <person name="Smith M.E."/>
            <person name="Bonito G."/>
            <person name="Spatafora J.W."/>
        </authorList>
    </citation>
    <scope>NUCLEOTIDE SEQUENCE [LARGE SCALE GENOMIC DNA]</scope>
    <source>
        <strain evidence="3 4">GMNB39</strain>
    </source>
</reference>
<organism evidence="3 4">
    <name type="scientific">Jimgerdemannia flammicorona</name>
    <dbReference type="NCBI Taxonomy" id="994334"/>
    <lineage>
        <taxon>Eukaryota</taxon>
        <taxon>Fungi</taxon>
        <taxon>Fungi incertae sedis</taxon>
        <taxon>Mucoromycota</taxon>
        <taxon>Mucoromycotina</taxon>
        <taxon>Endogonomycetes</taxon>
        <taxon>Endogonales</taxon>
        <taxon>Endogonaceae</taxon>
        <taxon>Jimgerdemannia</taxon>
    </lineage>
</organism>
<keyword evidence="2" id="KW-1133">Transmembrane helix</keyword>
<keyword evidence="2" id="KW-0812">Transmembrane</keyword>
<dbReference type="PANTHER" id="PTHR38409">
    <property type="entry name" value="MDM10-COMPLEMENTING PROTEIN 1"/>
    <property type="match status" value="1"/>
</dbReference>
<keyword evidence="4" id="KW-1185">Reference proteome</keyword>